<name>A0A9D1MY68_9BACT</name>
<dbReference type="Proteomes" id="UP000886852">
    <property type="component" value="Unassembled WGS sequence"/>
</dbReference>
<dbReference type="EMBL" id="DVOC01000087">
    <property type="protein sequence ID" value="HIU91354.1"/>
    <property type="molecule type" value="Genomic_DNA"/>
</dbReference>
<organism evidence="1 2">
    <name type="scientific">Candidatus Fimimonas merdipullorum</name>
    <dbReference type="NCBI Taxonomy" id="2840822"/>
    <lineage>
        <taxon>Bacteria</taxon>
        <taxon>Pseudomonadati</taxon>
        <taxon>Myxococcota</taxon>
        <taxon>Myxococcia</taxon>
        <taxon>Myxococcales</taxon>
        <taxon>Cystobacterineae</taxon>
        <taxon>Myxococcaceae</taxon>
        <taxon>Myxococcaceae incertae sedis</taxon>
        <taxon>Candidatus Fimimonas</taxon>
    </lineage>
</organism>
<evidence type="ECO:0000313" key="2">
    <source>
        <dbReference type="Proteomes" id="UP000886852"/>
    </source>
</evidence>
<dbReference type="PROSITE" id="PS51257">
    <property type="entry name" value="PROKAR_LIPOPROTEIN"/>
    <property type="match status" value="1"/>
</dbReference>
<sequence length="313" mass="33167">MKKAAGILLKLLAVIVALLLLAALLCGIFLACTPAQLGMDKIAVTPRYTVGGLGLADVRWGSLLNLASSMVTPPLQKNIAPLAYSDEDARNTDAMSAQLGIEGSVPQYKKLLYGIYVGGVTQNVTLKQSQAAYALSAALMQFYSSWEAGLAAAIVDIVEILRTLNATVVQLSFAEGEQYVMKMVIKMDLSAYVAEINQSLPLVQLQGEAYCTLYNNVAVGDEAIIPGVAERKGVLQSLSFEGMEVNGNDNADARKVLDALFMLLAEEDDEPATVAGINDGICTLVSHFLKNVGSITSINTADGTVTFAPNSLL</sequence>
<comment type="caution">
    <text evidence="1">The sequence shown here is derived from an EMBL/GenBank/DDBJ whole genome shotgun (WGS) entry which is preliminary data.</text>
</comment>
<reference evidence="1" key="2">
    <citation type="journal article" date="2021" name="PeerJ">
        <title>Extensive microbial diversity within the chicken gut microbiome revealed by metagenomics and culture.</title>
        <authorList>
            <person name="Gilroy R."/>
            <person name="Ravi A."/>
            <person name="Getino M."/>
            <person name="Pursley I."/>
            <person name="Horton D.L."/>
            <person name="Alikhan N.F."/>
            <person name="Baker D."/>
            <person name="Gharbi K."/>
            <person name="Hall N."/>
            <person name="Watson M."/>
            <person name="Adriaenssens E.M."/>
            <person name="Foster-Nyarko E."/>
            <person name="Jarju S."/>
            <person name="Secka A."/>
            <person name="Antonio M."/>
            <person name="Oren A."/>
            <person name="Chaudhuri R.R."/>
            <person name="La Ragione R."/>
            <person name="Hildebrand F."/>
            <person name="Pallen M.J."/>
        </authorList>
    </citation>
    <scope>NUCLEOTIDE SEQUENCE</scope>
    <source>
        <strain evidence="1">ChiHjej12B11-7776</strain>
    </source>
</reference>
<evidence type="ECO:0000313" key="1">
    <source>
        <dbReference type="EMBL" id="HIU91354.1"/>
    </source>
</evidence>
<reference evidence="1" key="1">
    <citation type="submission" date="2020-10" db="EMBL/GenBank/DDBJ databases">
        <authorList>
            <person name="Gilroy R."/>
        </authorList>
    </citation>
    <scope>NUCLEOTIDE SEQUENCE</scope>
    <source>
        <strain evidence="1">ChiHjej12B11-7776</strain>
    </source>
</reference>
<accession>A0A9D1MY68</accession>
<gene>
    <name evidence="1" type="ORF">IAC72_05025</name>
</gene>
<proteinExistence type="predicted"/>
<dbReference type="AlphaFoldDB" id="A0A9D1MY68"/>
<protein>
    <submittedName>
        <fullName evidence="1">Uncharacterized protein</fullName>
    </submittedName>
</protein>